<keyword evidence="10" id="KW-1185">Reference proteome</keyword>
<reference evidence="10" key="1">
    <citation type="journal article" date="2019" name="Int. J. Syst. Evol. Microbiol.">
        <title>The Global Catalogue of Microorganisms (GCM) 10K type strain sequencing project: providing services to taxonomists for standard genome sequencing and annotation.</title>
        <authorList>
            <consortium name="The Broad Institute Genomics Platform"/>
            <consortium name="The Broad Institute Genome Sequencing Center for Infectious Disease"/>
            <person name="Wu L."/>
            <person name="Ma J."/>
        </authorList>
    </citation>
    <scope>NUCLEOTIDE SEQUENCE [LARGE SCALE GENOMIC DNA]</scope>
    <source>
        <strain evidence="10">CGMCC 1.12376</strain>
    </source>
</reference>
<evidence type="ECO:0000256" key="6">
    <source>
        <dbReference type="HAMAP-Rule" id="MF_01518"/>
    </source>
</evidence>
<dbReference type="Gene3D" id="2.30.40.10">
    <property type="entry name" value="Urease, subunit C, domain 1"/>
    <property type="match status" value="1"/>
</dbReference>
<dbReference type="NCBIfam" id="TIGR01178">
    <property type="entry name" value="ade"/>
    <property type="match status" value="1"/>
</dbReference>
<evidence type="ECO:0000259" key="7">
    <source>
        <dbReference type="Pfam" id="PF01979"/>
    </source>
</evidence>
<dbReference type="InterPro" id="IPR026912">
    <property type="entry name" value="Adenine_deam_C"/>
</dbReference>
<dbReference type="InterPro" id="IPR006680">
    <property type="entry name" value="Amidohydro-rel"/>
</dbReference>
<evidence type="ECO:0000256" key="3">
    <source>
        <dbReference type="ARBA" id="ARBA00022801"/>
    </source>
</evidence>
<feature type="domain" description="Adenine deaminase C-terminal" evidence="8">
    <location>
        <begin position="403"/>
        <end position="571"/>
    </location>
</feature>
<dbReference type="InterPro" id="IPR032466">
    <property type="entry name" value="Metal_Hydrolase"/>
</dbReference>
<gene>
    <name evidence="6 9" type="primary">ade</name>
    <name evidence="9" type="ORF">ACFSBH_21105</name>
</gene>
<comment type="caution">
    <text evidence="9">The sequence shown here is derived from an EMBL/GenBank/DDBJ whole genome shotgun (WGS) entry which is preliminary data.</text>
</comment>
<dbReference type="RefSeq" id="WP_379599616.1">
    <property type="nucleotide sequence ID" value="NZ_JBHUDE010000167.1"/>
</dbReference>
<dbReference type="GO" id="GO:0000034">
    <property type="term" value="F:adenine deaminase activity"/>
    <property type="evidence" value="ECO:0007669"/>
    <property type="project" value="UniProtKB-EC"/>
</dbReference>
<dbReference type="SUPFAM" id="SSF51338">
    <property type="entry name" value="Composite domain of metallo-dependent hydrolases"/>
    <property type="match status" value="1"/>
</dbReference>
<dbReference type="InterPro" id="IPR006679">
    <property type="entry name" value="Adenine_deam"/>
</dbReference>
<dbReference type="HAMAP" id="MF_01518">
    <property type="entry name" value="Adenine_deamin"/>
    <property type="match status" value="1"/>
</dbReference>
<evidence type="ECO:0000256" key="4">
    <source>
        <dbReference type="ARBA" id="ARBA00023211"/>
    </source>
</evidence>
<keyword evidence="3 6" id="KW-0378">Hydrolase</keyword>
<dbReference type="Pfam" id="PF01979">
    <property type="entry name" value="Amidohydro_1"/>
    <property type="match status" value="1"/>
</dbReference>
<evidence type="ECO:0000259" key="8">
    <source>
        <dbReference type="Pfam" id="PF13382"/>
    </source>
</evidence>
<comment type="similarity">
    <text evidence="1 6">Belongs to the metallo-dependent hydrolases superfamily. Adenine deaminase family.</text>
</comment>
<dbReference type="CDD" id="cd01295">
    <property type="entry name" value="AdeC"/>
    <property type="match status" value="1"/>
</dbReference>
<feature type="domain" description="Amidohydrolase-related" evidence="7">
    <location>
        <begin position="66"/>
        <end position="349"/>
    </location>
</feature>
<evidence type="ECO:0000313" key="9">
    <source>
        <dbReference type="EMBL" id="MFD1610118.1"/>
    </source>
</evidence>
<keyword evidence="4 6" id="KW-0464">Manganese</keyword>
<dbReference type="PANTHER" id="PTHR11113">
    <property type="entry name" value="N-ACETYLGLUCOSAMINE-6-PHOSPHATE DEACETYLASE"/>
    <property type="match status" value="1"/>
</dbReference>
<dbReference type="EC" id="3.5.4.2" evidence="2 6"/>
<evidence type="ECO:0000256" key="1">
    <source>
        <dbReference type="ARBA" id="ARBA00006773"/>
    </source>
</evidence>
<comment type="catalytic activity">
    <reaction evidence="5 6">
        <text>adenine + H2O + H(+) = hypoxanthine + NH4(+)</text>
        <dbReference type="Rhea" id="RHEA:23688"/>
        <dbReference type="ChEBI" id="CHEBI:15377"/>
        <dbReference type="ChEBI" id="CHEBI:15378"/>
        <dbReference type="ChEBI" id="CHEBI:16708"/>
        <dbReference type="ChEBI" id="CHEBI:17368"/>
        <dbReference type="ChEBI" id="CHEBI:28938"/>
        <dbReference type="EC" id="3.5.4.2"/>
    </reaction>
</comment>
<accession>A0ABW4HWR9</accession>
<organism evidence="9 10">
    <name type="scientific">Oceanobacillus luteolus</name>
    <dbReference type="NCBI Taxonomy" id="1274358"/>
    <lineage>
        <taxon>Bacteria</taxon>
        <taxon>Bacillati</taxon>
        <taxon>Bacillota</taxon>
        <taxon>Bacilli</taxon>
        <taxon>Bacillales</taxon>
        <taxon>Bacillaceae</taxon>
        <taxon>Oceanobacillus</taxon>
    </lineage>
</organism>
<dbReference type="PANTHER" id="PTHR11113:SF2">
    <property type="entry name" value="ADENINE DEAMINASE"/>
    <property type="match status" value="1"/>
</dbReference>
<evidence type="ECO:0000313" key="10">
    <source>
        <dbReference type="Proteomes" id="UP001597221"/>
    </source>
</evidence>
<evidence type="ECO:0000256" key="5">
    <source>
        <dbReference type="ARBA" id="ARBA00047720"/>
    </source>
</evidence>
<sequence length="584" mass="63262">MDKNKLKKRIAVAAKKTPADTVIKNGRILDVFSHEIVEADIAIVDGVFAGIGSFAGEKVIDAKGKFVTPGFIDGHVHIESAMVTPAEFANVVLPHGVTSVIADPHEIANVSGVDGIKFMLDASENIPLNVFIGLPSCVPATPFENAGAVLTDEDLLPFYNEERVISLGEVMDFPAVFQGNDAMLDKLLDAASNNRVIDGHAAGVDENGINVYMTAGIRSDHECTTAEQVRDRLRRGMYVMLREGSASRDLKTLLQAVNENNARRCLFVTDDKHLDDLIEEGSIDHNVKISIEHGIHPITAFQMATLNAAEYFGLKTKGAIAPGYDADFLLLDSLEDVTIHEVFVNGESVAMNGKTMPKIKNTLTPAEKIMNSIQIHEISTDDLRLEIGENQKANIISVIPNSIVTEHKIDAVDIRNGLFQPSLEKDYLKLAVVERHHQTGNIGLGIIHGLGLTSGAIATTIAHDSHNIIATGTNDQDIMLAINSIKGINGGIVVVHEGKLIASLSLPIAGLVSDRSFEKVYSDLQRLNQALAHIGFSGDFNPFILLSFMALPVIPEIKLTDKGLFDVKEFKHIPVEAGKIYSSK</sequence>
<comment type="cofactor">
    <cofactor evidence="6">
        <name>Mn(2+)</name>
        <dbReference type="ChEBI" id="CHEBI:29035"/>
    </cofactor>
</comment>
<evidence type="ECO:0000256" key="2">
    <source>
        <dbReference type="ARBA" id="ARBA00012782"/>
    </source>
</evidence>
<name>A0ABW4HWR9_9BACI</name>
<dbReference type="Pfam" id="PF13382">
    <property type="entry name" value="Adenine_deam_C"/>
    <property type="match status" value="1"/>
</dbReference>
<proteinExistence type="inferred from homology"/>
<dbReference type="EMBL" id="JBHUDE010000167">
    <property type="protein sequence ID" value="MFD1610118.1"/>
    <property type="molecule type" value="Genomic_DNA"/>
</dbReference>
<dbReference type="Gene3D" id="3.20.20.140">
    <property type="entry name" value="Metal-dependent hydrolases"/>
    <property type="match status" value="1"/>
</dbReference>
<dbReference type="InterPro" id="IPR011059">
    <property type="entry name" value="Metal-dep_hydrolase_composite"/>
</dbReference>
<protein>
    <recommendedName>
        <fullName evidence="2 6">Adenine deaminase</fullName>
        <shortName evidence="6">Adenase</shortName>
        <shortName evidence="6">Adenine aminase</shortName>
        <ecNumber evidence="2 6">3.5.4.2</ecNumber>
    </recommendedName>
</protein>
<dbReference type="Proteomes" id="UP001597221">
    <property type="component" value="Unassembled WGS sequence"/>
</dbReference>
<dbReference type="SUPFAM" id="SSF51556">
    <property type="entry name" value="Metallo-dependent hydrolases"/>
    <property type="match status" value="1"/>
</dbReference>